<sequence>MQTPAFSLPIHCIIIIASFLCYCMAKAKRPNIWWVRILSWAPRVAVLDFWENNSIILNVGINLWAVSVRSSISSAPTWFWVYLFRSCIWFIHTSASNCAAPRHLYFSPTDIDTDWITYATWCCIKCLAVFWVWNCSTNVKWPIRSADTVIAASSWQALVVNFAGFIHLGYFGAFIAGLRAKVHIVAVFINSAGIVLSYCFTMPTVTVLAIAIFVFTAREISRQRSITWAINVTFTSRVWDTSSVIPAWTVFKLV</sequence>
<evidence type="ECO:0000256" key="1">
    <source>
        <dbReference type="SAM" id="Phobius"/>
    </source>
</evidence>
<feature type="transmembrane region" description="Helical" evidence="1">
    <location>
        <begin position="155"/>
        <end position="176"/>
    </location>
</feature>
<dbReference type="EMBL" id="CAJZBQ010000043">
    <property type="protein sequence ID" value="CAG9327498.1"/>
    <property type="molecule type" value="Genomic_DNA"/>
</dbReference>
<dbReference type="AlphaFoldDB" id="A0AAU9JSW8"/>
<dbReference type="Proteomes" id="UP001162131">
    <property type="component" value="Unassembled WGS sequence"/>
</dbReference>
<feature type="transmembrane region" description="Helical" evidence="1">
    <location>
        <begin position="182"/>
        <end position="215"/>
    </location>
</feature>
<proteinExistence type="predicted"/>
<evidence type="ECO:0000313" key="3">
    <source>
        <dbReference type="Proteomes" id="UP001162131"/>
    </source>
</evidence>
<accession>A0AAU9JSW8</accession>
<feature type="transmembrane region" description="Helical" evidence="1">
    <location>
        <begin position="77"/>
        <end position="95"/>
    </location>
</feature>
<feature type="transmembrane region" description="Helical" evidence="1">
    <location>
        <begin position="115"/>
        <end position="134"/>
    </location>
</feature>
<protein>
    <submittedName>
        <fullName evidence="2">Uncharacterized protein</fullName>
    </submittedName>
</protein>
<keyword evidence="3" id="KW-1185">Reference proteome</keyword>
<reference evidence="2" key="1">
    <citation type="submission" date="2021-09" db="EMBL/GenBank/DDBJ databases">
        <authorList>
            <consortium name="AG Swart"/>
            <person name="Singh M."/>
            <person name="Singh A."/>
            <person name="Seah K."/>
            <person name="Emmerich C."/>
        </authorList>
    </citation>
    <scope>NUCLEOTIDE SEQUENCE</scope>
    <source>
        <strain evidence="2">ATCC30299</strain>
    </source>
</reference>
<name>A0AAU9JSW8_9CILI</name>
<gene>
    <name evidence="2" type="ORF">BSTOLATCC_MIC43533</name>
</gene>
<keyword evidence="1" id="KW-1133">Transmembrane helix</keyword>
<feature type="transmembrane region" description="Helical" evidence="1">
    <location>
        <begin position="6"/>
        <end position="25"/>
    </location>
</feature>
<comment type="caution">
    <text evidence="2">The sequence shown here is derived from an EMBL/GenBank/DDBJ whole genome shotgun (WGS) entry which is preliminary data.</text>
</comment>
<organism evidence="2 3">
    <name type="scientific">Blepharisma stoltei</name>
    <dbReference type="NCBI Taxonomy" id="1481888"/>
    <lineage>
        <taxon>Eukaryota</taxon>
        <taxon>Sar</taxon>
        <taxon>Alveolata</taxon>
        <taxon>Ciliophora</taxon>
        <taxon>Postciliodesmatophora</taxon>
        <taxon>Heterotrichea</taxon>
        <taxon>Heterotrichida</taxon>
        <taxon>Blepharismidae</taxon>
        <taxon>Blepharisma</taxon>
    </lineage>
</organism>
<keyword evidence="1" id="KW-0472">Membrane</keyword>
<keyword evidence="1" id="KW-0812">Transmembrane</keyword>
<evidence type="ECO:0000313" key="2">
    <source>
        <dbReference type="EMBL" id="CAG9327498.1"/>
    </source>
</evidence>